<dbReference type="AlphaFoldDB" id="A0A0A9FN39"/>
<evidence type="ECO:0000313" key="1">
    <source>
        <dbReference type="EMBL" id="JAE14230.1"/>
    </source>
</evidence>
<protein>
    <submittedName>
        <fullName evidence="1">Uncharacterized protein</fullName>
    </submittedName>
</protein>
<accession>A0A0A9FN39</accession>
<reference evidence="1" key="2">
    <citation type="journal article" date="2015" name="Data Brief">
        <title>Shoot transcriptome of the giant reed, Arundo donax.</title>
        <authorList>
            <person name="Barrero R.A."/>
            <person name="Guerrero F.D."/>
            <person name="Moolhuijzen P."/>
            <person name="Goolsby J.A."/>
            <person name="Tidwell J."/>
            <person name="Bellgard S.E."/>
            <person name="Bellgard M.I."/>
        </authorList>
    </citation>
    <scope>NUCLEOTIDE SEQUENCE</scope>
    <source>
        <tissue evidence="1">Shoot tissue taken approximately 20 cm above the soil surface</tissue>
    </source>
</reference>
<name>A0A0A9FN39_ARUDO</name>
<reference evidence="1" key="1">
    <citation type="submission" date="2014-09" db="EMBL/GenBank/DDBJ databases">
        <authorList>
            <person name="Magalhaes I.L.F."/>
            <person name="Oliveira U."/>
            <person name="Santos F.R."/>
            <person name="Vidigal T.H.D.A."/>
            <person name="Brescovit A.D."/>
            <person name="Santos A.J."/>
        </authorList>
    </citation>
    <scope>NUCLEOTIDE SEQUENCE</scope>
    <source>
        <tissue evidence="1">Shoot tissue taken approximately 20 cm above the soil surface</tissue>
    </source>
</reference>
<proteinExistence type="predicted"/>
<dbReference type="EMBL" id="GBRH01183666">
    <property type="protein sequence ID" value="JAE14230.1"/>
    <property type="molecule type" value="Transcribed_RNA"/>
</dbReference>
<sequence length="23" mass="2900">MYQTLKIQKETEICITRFRTIQR</sequence>
<organism evidence="1">
    <name type="scientific">Arundo donax</name>
    <name type="common">Giant reed</name>
    <name type="synonym">Donax arundinaceus</name>
    <dbReference type="NCBI Taxonomy" id="35708"/>
    <lineage>
        <taxon>Eukaryota</taxon>
        <taxon>Viridiplantae</taxon>
        <taxon>Streptophyta</taxon>
        <taxon>Embryophyta</taxon>
        <taxon>Tracheophyta</taxon>
        <taxon>Spermatophyta</taxon>
        <taxon>Magnoliopsida</taxon>
        <taxon>Liliopsida</taxon>
        <taxon>Poales</taxon>
        <taxon>Poaceae</taxon>
        <taxon>PACMAD clade</taxon>
        <taxon>Arundinoideae</taxon>
        <taxon>Arundineae</taxon>
        <taxon>Arundo</taxon>
    </lineage>
</organism>